<dbReference type="PANTHER" id="PTHR42921">
    <property type="entry name" value="ACETOACETYL-COA SYNTHETASE"/>
    <property type="match status" value="1"/>
</dbReference>
<keyword evidence="2 9" id="KW-0436">Ligase</keyword>
<dbReference type="Pfam" id="PF16177">
    <property type="entry name" value="ACAS_N"/>
    <property type="match status" value="1"/>
</dbReference>
<dbReference type="InterPro" id="IPR025110">
    <property type="entry name" value="AMP-bd_C"/>
</dbReference>
<dbReference type="Proteomes" id="UP000318693">
    <property type="component" value="Unassembled WGS sequence"/>
</dbReference>
<dbReference type="GO" id="GO:0005524">
    <property type="term" value="F:ATP binding"/>
    <property type="evidence" value="ECO:0007669"/>
    <property type="project" value="UniProtKB-KW"/>
</dbReference>
<feature type="domain" description="AMP-binding enzyme C-terminal" evidence="7">
    <location>
        <begin position="539"/>
        <end position="614"/>
    </location>
</feature>
<dbReference type="InterPro" id="IPR020845">
    <property type="entry name" value="AMP-binding_CS"/>
</dbReference>
<feature type="domain" description="AMP-dependent synthetase/ligase" evidence="6">
    <location>
        <begin position="105"/>
        <end position="472"/>
    </location>
</feature>
<dbReference type="RefSeq" id="WP_143418097.1">
    <property type="nucleotide sequence ID" value="NZ_VJXR01000019.1"/>
</dbReference>
<evidence type="ECO:0000256" key="1">
    <source>
        <dbReference type="ARBA" id="ARBA00006432"/>
    </source>
</evidence>
<reference evidence="9 10" key="1">
    <citation type="submission" date="2019-07" db="EMBL/GenBank/DDBJ databases">
        <title>Georgenia wutianyii sp. nov. and Georgenia *** sp. nov. isolated from plateau pika (Ochotona curzoniae) in the Qinghai-Tibet plateau of China.</title>
        <authorList>
            <person name="Tian Z."/>
        </authorList>
    </citation>
    <scope>NUCLEOTIDE SEQUENCE [LARGE SCALE GENOMIC DNA]</scope>
    <source>
        <strain evidence="9 10">Z446</strain>
    </source>
</reference>
<name>A0A552WSB2_9MICO</name>
<dbReference type="InterPro" id="IPR000873">
    <property type="entry name" value="AMP-dep_synth/lig_dom"/>
</dbReference>
<dbReference type="NCBIfam" id="TIGR01217">
    <property type="entry name" value="ac_ac_CoA_syn"/>
    <property type="match status" value="1"/>
</dbReference>
<evidence type="ECO:0000313" key="10">
    <source>
        <dbReference type="Proteomes" id="UP000318693"/>
    </source>
</evidence>
<evidence type="ECO:0000313" key="9">
    <source>
        <dbReference type="EMBL" id="TRW45682.1"/>
    </source>
</evidence>
<dbReference type="NCBIfam" id="NF002937">
    <property type="entry name" value="PRK03584.1"/>
    <property type="match status" value="1"/>
</dbReference>
<dbReference type="EMBL" id="VJXR01000019">
    <property type="protein sequence ID" value="TRW45682.1"/>
    <property type="molecule type" value="Genomic_DNA"/>
</dbReference>
<dbReference type="PROSITE" id="PS00455">
    <property type="entry name" value="AMP_BINDING"/>
    <property type="match status" value="1"/>
</dbReference>
<evidence type="ECO:0000259" key="7">
    <source>
        <dbReference type="Pfam" id="PF13193"/>
    </source>
</evidence>
<dbReference type="InterPro" id="IPR032387">
    <property type="entry name" value="ACAS_N"/>
</dbReference>
<comment type="similarity">
    <text evidence="1">Belongs to the ATP-dependent AMP-binding enzyme family.</text>
</comment>
<protein>
    <submittedName>
        <fullName evidence="9">Acetoacetate--CoA ligase</fullName>
        <ecNumber evidence="9">6.2.1.16</ecNumber>
    </submittedName>
</protein>
<evidence type="ECO:0000256" key="3">
    <source>
        <dbReference type="ARBA" id="ARBA00022741"/>
    </source>
</evidence>
<proteinExistence type="inferred from homology"/>
<dbReference type="Gene3D" id="3.40.50.12780">
    <property type="entry name" value="N-terminal domain of ligase-like"/>
    <property type="match status" value="1"/>
</dbReference>
<feature type="region of interest" description="Disordered" evidence="5">
    <location>
        <begin position="658"/>
        <end position="680"/>
    </location>
</feature>
<evidence type="ECO:0000256" key="2">
    <source>
        <dbReference type="ARBA" id="ARBA00022598"/>
    </source>
</evidence>
<dbReference type="InterPro" id="IPR042099">
    <property type="entry name" value="ANL_N_sf"/>
</dbReference>
<sequence>MAPCETTWAPTQEQIERSRMWDFMRWLSAHRGVEVAGYRELWRWSVDDIGGFWDAVREYFDVIGTFDGPALAEERMPGAFWYPGASVNFAENVLRHARRPDAATTPAVVQIEEDNTQHSTSWAELERAVASLARRLRELGLRPGDRVGAVLPNLPETIVAMLATASVGAVWSVSSPDLSAAATLDRLRQLEPRVLIGVDGYRYNGRAFDRLDHLAEVRAGLPTVEHTLLVRSLDPSRDVPAGYLDLADLTGDDVAPEYTRLPSDHPLWVLFSSGTTGSPKGIVHGHGGMLLEALKGIGLAFDLGPEDRYYVAANTSWMVWNTLVNTLATGASVVTYAGSPTYGRPDRQFDVLDRTGATMFAVGAAYLSLVEKAGLVPGHDWDLGRLRSIMSTGSPLPASTWRWVHRDVKPDVHLGSDSGGTDICSGFLGSNPLDPVHLGELQGPLLGVAVEARGEDGARVVGEVGEMVITRPMPSMPVSFWGDDDGARYREAYFEKWPGVWAHGDWISETDHGTFVVHGRSDATLNRDGVRLGSSDIYAAVDEVPEIQASLVIGVELPDGGYYMPLFVVPADGVTLDETLTDELRRRIRARASARHVPDEIITAPAVPVTHANKRLEVPIKKLFSGIPLERAVNLGSVANPDSVEWYARRAAAFRRNLHADAPDGDPTSRATTRAGNPSR</sequence>
<dbReference type="EC" id="6.2.1.16" evidence="9"/>
<evidence type="ECO:0000256" key="5">
    <source>
        <dbReference type="SAM" id="MobiDB-lite"/>
    </source>
</evidence>
<accession>A0A552WSB2</accession>
<dbReference type="InterPro" id="IPR045851">
    <property type="entry name" value="AMP-bd_C_sf"/>
</dbReference>
<comment type="caution">
    <text evidence="9">The sequence shown here is derived from an EMBL/GenBank/DDBJ whole genome shotgun (WGS) entry which is preliminary data.</text>
</comment>
<dbReference type="Pfam" id="PF13193">
    <property type="entry name" value="AMP-binding_C"/>
    <property type="match status" value="1"/>
</dbReference>
<gene>
    <name evidence="9" type="ORF">FJ693_08480</name>
</gene>
<organism evidence="9 10">
    <name type="scientific">Georgenia yuyongxinii</name>
    <dbReference type="NCBI Taxonomy" id="2589797"/>
    <lineage>
        <taxon>Bacteria</taxon>
        <taxon>Bacillati</taxon>
        <taxon>Actinomycetota</taxon>
        <taxon>Actinomycetes</taxon>
        <taxon>Micrococcales</taxon>
        <taxon>Bogoriellaceae</taxon>
        <taxon>Georgenia</taxon>
    </lineage>
</organism>
<dbReference type="SUPFAM" id="SSF56801">
    <property type="entry name" value="Acetyl-CoA synthetase-like"/>
    <property type="match status" value="1"/>
</dbReference>
<feature type="compositionally biased region" description="Polar residues" evidence="5">
    <location>
        <begin position="669"/>
        <end position="680"/>
    </location>
</feature>
<dbReference type="Gene3D" id="3.30.300.30">
    <property type="match status" value="1"/>
</dbReference>
<dbReference type="InterPro" id="IPR005914">
    <property type="entry name" value="Acac_CoA_synth"/>
</dbReference>
<evidence type="ECO:0000259" key="6">
    <source>
        <dbReference type="Pfam" id="PF00501"/>
    </source>
</evidence>
<dbReference type="GO" id="GO:0030729">
    <property type="term" value="F:acetoacetate-CoA ligase activity"/>
    <property type="evidence" value="ECO:0007669"/>
    <property type="project" value="UniProtKB-EC"/>
</dbReference>
<feature type="domain" description="Acetyl-coenzyme A synthetase N-terminal" evidence="8">
    <location>
        <begin position="38"/>
        <end position="93"/>
    </location>
</feature>
<dbReference type="AlphaFoldDB" id="A0A552WSB2"/>
<keyword evidence="3" id="KW-0547">Nucleotide-binding</keyword>
<dbReference type="PANTHER" id="PTHR42921:SF1">
    <property type="entry name" value="ACETOACETYL-COA SYNTHETASE"/>
    <property type="match status" value="1"/>
</dbReference>
<evidence type="ECO:0000259" key="8">
    <source>
        <dbReference type="Pfam" id="PF16177"/>
    </source>
</evidence>
<dbReference type="Pfam" id="PF00501">
    <property type="entry name" value="AMP-binding"/>
    <property type="match status" value="1"/>
</dbReference>
<keyword evidence="4" id="KW-0067">ATP-binding</keyword>
<evidence type="ECO:0000256" key="4">
    <source>
        <dbReference type="ARBA" id="ARBA00022840"/>
    </source>
</evidence>
<keyword evidence="10" id="KW-1185">Reference proteome</keyword>
<dbReference type="GO" id="GO:0006629">
    <property type="term" value="P:lipid metabolic process"/>
    <property type="evidence" value="ECO:0007669"/>
    <property type="project" value="InterPro"/>
</dbReference>